<dbReference type="PROSITE" id="PS50928">
    <property type="entry name" value="ABC_TM1"/>
    <property type="match status" value="1"/>
</dbReference>
<dbReference type="PANTHER" id="PTHR43744">
    <property type="entry name" value="ABC TRANSPORTER PERMEASE PROTEIN MG189-RELATED-RELATED"/>
    <property type="match status" value="1"/>
</dbReference>
<keyword evidence="6 7" id="KW-0472">Membrane</keyword>
<reference evidence="10" key="1">
    <citation type="submission" date="2023-07" db="EMBL/GenBank/DDBJ databases">
        <title>Conexibacter stalactiti sp. nov., isolated from stalactites in a lava cave and emended description of the genus Conexibacter.</title>
        <authorList>
            <person name="Lee S.D."/>
        </authorList>
    </citation>
    <scope>NUCLEOTIDE SEQUENCE [LARGE SCALE GENOMIC DNA]</scope>
    <source>
        <strain evidence="10">KCTC 39840</strain>
    </source>
</reference>
<gene>
    <name evidence="9" type="ORF">R7226_23790</name>
</gene>
<dbReference type="SUPFAM" id="SSF161098">
    <property type="entry name" value="MetI-like"/>
    <property type="match status" value="1"/>
</dbReference>
<feature type="transmembrane region" description="Helical" evidence="7">
    <location>
        <begin position="237"/>
        <end position="258"/>
    </location>
</feature>
<feature type="transmembrane region" description="Helical" evidence="7">
    <location>
        <begin position="105"/>
        <end position="124"/>
    </location>
</feature>
<dbReference type="InterPro" id="IPR000515">
    <property type="entry name" value="MetI-like"/>
</dbReference>
<dbReference type="Proteomes" id="UP001284601">
    <property type="component" value="Unassembled WGS sequence"/>
</dbReference>
<feature type="transmembrane region" description="Helical" evidence="7">
    <location>
        <begin position="9"/>
        <end position="32"/>
    </location>
</feature>
<evidence type="ECO:0000259" key="8">
    <source>
        <dbReference type="PROSITE" id="PS50928"/>
    </source>
</evidence>
<sequence>MRNYRSTPVYAVLTALLVFAIGPLVVLVFNALKTRREAATDAIGPPSSVRLQNFVDAFDQGNLGQTMLNSALITAGTVIGVCVIAGLAAYALTRLEIRGGGAVTAYLLVATAIPAQLFLVPLFFLWTNLGLYDSRFGLVVIYWALYSPLATLLLRSYFVGLPRDFEDAARIDGAGELRVLRDVVLPLARPGLTTVALVVGLFAWNEFFFAITFLQDDTKMPVVTSYLAFTQSFTRDWTLTSAAALIIVLPVLVLFIGLQRKFIDGLTASGLKG</sequence>
<feature type="domain" description="ABC transmembrane type-1" evidence="8">
    <location>
        <begin position="67"/>
        <end position="258"/>
    </location>
</feature>
<organism evidence="9 10">
    <name type="scientific">Conexibacter stalactiti</name>
    <dbReference type="NCBI Taxonomy" id="1940611"/>
    <lineage>
        <taxon>Bacteria</taxon>
        <taxon>Bacillati</taxon>
        <taxon>Actinomycetota</taxon>
        <taxon>Thermoleophilia</taxon>
        <taxon>Solirubrobacterales</taxon>
        <taxon>Conexibacteraceae</taxon>
        <taxon>Conexibacter</taxon>
    </lineage>
</organism>
<proteinExistence type="inferred from homology"/>
<evidence type="ECO:0000256" key="5">
    <source>
        <dbReference type="ARBA" id="ARBA00022989"/>
    </source>
</evidence>
<keyword evidence="2 7" id="KW-0813">Transport</keyword>
<protein>
    <submittedName>
        <fullName evidence="9">Carbohydrate ABC transporter permease</fullName>
    </submittedName>
</protein>
<dbReference type="RefSeq" id="WP_318599855.1">
    <property type="nucleotide sequence ID" value="NZ_JAWSTH010000086.1"/>
</dbReference>
<reference evidence="9 10" key="2">
    <citation type="submission" date="2023-10" db="EMBL/GenBank/DDBJ databases">
        <authorList>
            <person name="Han X.F."/>
        </authorList>
    </citation>
    <scope>NUCLEOTIDE SEQUENCE [LARGE SCALE GENOMIC DNA]</scope>
    <source>
        <strain evidence="9 10">KCTC 39840</strain>
    </source>
</reference>
<keyword evidence="3" id="KW-1003">Cell membrane</keyword>
<evidence type="ECO:0000256" key="6">
    <source>
        <dbReference type="ARBA" id="ARBA00023136"/>
    </source>
</evidence>
<feature type="transmembrane region" description="Helical" evidence="7">
    <location>
        <begin position="191"/>
        <end position="214"/>
    </location>
</feature>
<accession>A0ABU4HVN0</accession>
<evidence type="ECO:0000256" key="4">
    <source>
        <dbReference type="ARBA" id="ARBA00022692"/>
    </source>
</evidence>
<dbReference type="EMBL" id="JAWSTH010000086">
    <property type="protein sequence ID" value="MDW5597391.1"/>
    <property type="molecule type" value="Genomic_DNA"/>
</dbReference>
<keyword evidence="5 7" id="KW-1133">Transmembrane helix</keyword>
<dbReference type="PANTHER" id="PTHR43744:SF12">
    <property type="entry name" value="ABC TRANSPORTER PERMEASE PROTEIN MG189-RELATED"/>
    <property type="match status" value="1"/>
</dbReference>
<comment type="caution">
    <text evidence="9">The sequence shown here is derived from an EMBL/GenBank/DDBJ whole genome shotgun (WGS) entry which is preliminary data.</text>
</comment>
<keyword evidence="4 7" id="KW-0812">Transmembrane</keyword>
<feature type="transmembrane region" description="Helical" evidence="7">
    <location>
        <begin position="71"/>
        <end position="93"/>
    </location>
</feature>
<evidence type="ECO:0000313" key="9">
    <source>
        <dbReference type="EMBL" id="MDW5597391.1"/>
    </source>
</evidence>
<comment type="subcellular location">
    <subcellularLocation>
        <location evidence="1 7">Cell membrane</location>
        <topology evidence="1 7">Multi-pass membrane protein</topology>
    </subcellularLocation>
</comment>
<evidence type="ECO:0000256" key="3">
    <source>
        <dbReference type="ARBA" id="ARBA00022475"/>
    </source>
</evidence>
<evidence type="ECO:0000256" key="1">
    <source>
        <dbReference type="ARBA" id="ARBA00004651"/>
    </source>
</evidence>
<evidence type="ECO:0000256" key="7">
    <source>
        <dbReference type="RuleBase" id="RU363032"/>
    </source>
</evidence>
<dbReference type="Pfam" id="PF00528">
    <property type="entry name" value="BPD_transp_1"/>
    <property type="match status" value="1"/>
</dbReference>
<name>A0ABU4HVN0_9ACTN</name>
<dbReference type="CDD" id="cd06261">
    <property type="entry name" value="TM_PBP2"/>
    <property type="match status" value="1"/>
</dbReference>
<evidence type="ECO:0000256" key="2">
    <source>
        <dbReference type="ARBA" id="ARBA00022448"/>
    </source>
</evidence>
<dbReference type="Gene3D" id="1.10.3720.10">
    <property type="entry name" value="MetI-like"/>
    <property type="match status" value="1"/>
</dbReference>
<dbReference type="InterPro" id="IPR035906">
    <property type="entry name" value="MetI-like_sf"/>
</dbReference>
<keyword evidence="10" id="KW-1185">Reference proteome</keyword>
<feature type="transmembrane region" description="Helical" evidence="7">
    <location>
        <begin position="136"/>
        <end position="154"/>
    </location>
</feature>
<evidence type="ECO:0000313" key="10">
    <source>
        <dbReference type="Proteomes" id="UP001284601"/>
    </source>
</evidence>
<comment type="similarity">
    <text evidence="7">Belongs to the binding-protein-dependent transport system permease family.</text>
</comment>